<gene>
    <name evidence="2" type="ORF">NDEV_0484</name>
</gene>
<dbReference type="Proteomes" id="UP000196239">
    <property type="component" value="Chromosome 1"/>
</dbReference>
<feature type="domain" description="C2H2-type" evidence="1">
    <location>
        <begin position="16"/>
        <end position="48"/>
    </location>
</feature>
<dbReference type="KEGG" id="ndv:NDEV_0484"/>
<evidence type="ECO:0000259" key="1">
    <source>
        <dbReference type="PROSITE" id="PS50157"/>
    </source>
</evidence>
<dbReference type="SMART" id="SM00355">
    <property type="entry name" value="ZnF_C2H2"/>
    <property type="match status" value="1"/>
</dbReference>
<reference evidence="3" key="1">
    <citation type="submission" date="2015-10" db="EMBL/GenBank/DDBJ databases">
        <authorList>
            <person name="Lehtovirta-Morley L.E."/>
            <person name="Vieille C."/>
        </authorList>
    </citation>
    <scope>NUCLEOTIDE SEQUENCE [LARGE SCALE GENOMIC DNA]</scope>
</reference>
<protein>
    <recommendedName>
        <fullName evidence="1">C2H2-type domain-containing protein</fullName>
    </recommendedName>
</protein>
<dbReference type="InterPro" id="IPR013087">
    <property type="entry name" value="Znf_C2H2_type"/>
</dbReference>
<organism evidence="2 3">
    <name type="scientific">Nitrosotalea devaniterrae</name>
    <dbReference type="NCBI Taxonomy" id="1078905"/>
    <lineage>
        <taxon>Archaea</taxon>
        <taxon>Nitrososphaerota</taxon>
        <taxon>Nitrososphaeria</taxon>
        <taxon>Nitrosotaleales</taxon>
        <taxon>Nitrosotaleaceae</taxon>
        <taxon>Nitrosotalea</taxon>
    </lineage>
</organism>
<accession>A0A128A1L2</accession>
<dbReference type="PROSITE" id="PS50157">
    <property type="entry name" value="ZINC_FINGER_C2H2_2"/>
    <property type="match status" value="1"/>
</dbReference>
<evidence type="ECO:0000313" key="2">
    <source>
        <dbReference type="EMBL" id="CUR51249.1"/>
    </source>
</evidence>
<sequence length="54" mass="6501">MTAKSSGNMVDRKKNFKCKECDMEFDDPVRLERHFKAAHPAKHDGFRPKWYWET</sequence>
<name>A0A128A1L2_9ARCH</name>
<dbReference type="EMBL" id="LN890280">
    <property type="protein sequence ID" value="CUR51249.1"/>
    <property type="molecule type" value="Genomic_DNA"/>
</dbReference>
<evidence type="ECO:0000313" key="3">
    <source>
        <dbReference type="Proteomes" id="UP000196239"/>
    </source>
</evidence>
<dbReference type="Gene3D" id="3.30.160.60">
    <property type="entry name" value="Classic Zinc Finger"/>
    <property type="match status" value="1"/>
</dbReference>
<proteinExistence type="predicted"/>
<dbReference type="PROSITE" id="PS00028">
    <property type="entry name" value="ZINC_FINGER_C2H2_1"/>
    <property type="match status" value="1"/>
</dbReference>
<dbReference type="AlphaFoldDB" id="A0A128A1L2"/>
<keyword evidence="3" id="KW-1185">Reference proteome</keyword>